<keyword evidence="5" id="KW-1185">Reference proteome</keyword>
<dbReference type="Pfam" id="PF00294">
    <property type="entry name" value="PfkB"/>
    <property type="match status" value="1"/>
</dbReference>
<dbReference type="PANTHER" id="PTHR10584:SF166">
    <property type="entry name" value="RIBOKINASE"/>
    <property type="match status" value="1"/>
</dbReference>
<organism evidence="4 5">
    <name type="scientific">Mesohalobacter halotolerans</name>
    <dbReference type="NCBI Taxonomy" id="1883405"/>
    <lineage>
        <taxon>Bacteria</taxon>
        <taxon>Pseudomonadati</taxon>
        <taxon>Bacteroidota</taxon>
        <taxon>Flavobacteriia</taxon>
        <taxon>Flavobacteriales</taxon>
        <taxon>Flavobacteriaceae</taxon>
        <taxon>Mesohalobacter</taxon>
    </lineage>
</organism>
<proteinExistence type="predicted"/>
<evidence type="ECO:0000313" key="4">
    <source>
        <dbReference type="EMBL" id="TKS55606.1"/>
    </source>
</evidence>
<dbReference type="Gene3D" id="3.40.1190.20">
    <property type="match status" value="1"/>
</dbReference>
<reference evidence="4 5" key="1">
    <citation type="submission" date="2019-04" db="EMBL/GenBank/DDBJ databases">
        <title>Psychroflexus halotolerans sp. nov., isolated from a marine solar saltern.</title>
        <authorList>
            <person name="Feng X."/>
        </authorList>
    </citation>
    <scope>NUCLEOTIDE SEQUENCE [LARGE SCALE GENOMIC DNA]</scope>
    <source>
        <strain evidence="4 5">WDS2C27</strain>
    </source>
</reference>
<accession>A0A4U5TNV6</accession>
<evidence type="ECO:0000259" key="3">
    <source>
        <dbReference type="Pfam" id="PF00294"/>
    </source>
</evidence>
<dbReference type="AlphaFoldDB" id="A0A4U5TNV6"/>
<sequence length="323" mass="36785">MKKIAVVGPIPRDTISTHHDEVIKKYGCITHPCIALAKLMKNDGEVYPISHIHKADEEDIKSLFSDYKAIKTQGVSSSNNAGTVIFLDFVDQNNRREKQTAFMSPILPEDVQPFLNVDAFVFVPISDFEIPLQTLQFIKANSKAKIIFDAHGPTTSVTTQGDRLRRFWIEIKQWLPYIDILKMNLEESQCCWFKSEYDLNEMQAYDDQHKEHLDDLAKFVLQHKTSHLYITLDTEGCVHYTLSQDKTIEKTFIKSMKMEDVIDTTGCGDSFAGGLAYGFAYHSNPVIAGQYANILGALRTQGKTFDVFKSKEDTNKILESYYN</sequence>
<keyword evidence="1" id="KW-0808">Transferase</keyword>
<dbReference type="InterPro" id="IPR029056">
    <property type="entry name" value="Ribokinase-like"/>
</dbReference>
<name>A0A4U5TNV6_9FLAO</name>
<dbReference type="InterPro" id="IPR011611">
    <property type="entry name" value="PfkB_dom"/>
</dbReference>
<protein>
    <submittedName>
        <fullName evidence="4">Carbohydrate kinase family protein</fullName>
    </submittedName>
</protein>
<dbReference type="SUPFAM" id="SSF53613">
    <property type="entry name" value="Ribokinase-like"/>
    <property type="match status" value="1"/>
</dbReference>
<gene>
    <name evidence="4" type="ORF">FCN74_09855</name>
</gene>
<dbReference type="PANTHER" id="PTHR10584">
    <property type="entry name" value="SUGAR KINASE"/>
    <property type="match status" value="1"/>
</dbReference>
<evidence type="ECO:0000256" key="1">
    <source>
        <dbReference type="ARBA" id="ARBA00022679"/>
    </source>
</evidence>
<dbReference type="RefSeq" id="WP_138932436.1">
    <property type="nucleotide sequence ID" value="NZ_SWMU01000004.1"/>
</dbReference>
<dbReference type="EMBL" id="SWMU01000004">
    <property type="protein sequence ID" value="TKS55606.1"/>
    <property type="molecule type" value="Genomic_DNA"/>
</dbReference>
<dbReference type="OrthoDB" id="9779730at2"/>
<feature type="domain" description="Carbohydrate kinase PfkB" evidence="3">
    <location>
        <begin position="167"/>
        <end position="301"/>
    </location>
</feature>
<dbReference type="Proteomes" id="UP000306552">
    <property type="component" value="Unassembled WGS sequence"/>
</dbReference>
<dbReference type="GO" id="GO:0016301">
    <property type="term" value="F:kinase activity"/>
    <property type="evidence" value="ECO:0007669"/>
    <property type="project" value="UniProtKB-KW"/>
</dbReference>
<evidence type="ECO:0000313" key="5">
    <source>
        <dbReference type="Proteomes" id="UP000306552"/>
    </source>
</evidence>
<keyword evidence="2 4" id="KW-0418">Kinase</keyword>
<evidence type="ECO:0000256" key="2">
    <source>
        <dbReference type="ARBA" id="ARBA00022777"/>
    </source>
</evidence>
<comment type="caution">
    <text evidence="4">The sequence shown here is derived from an EMBL/GenBank/DDBJ whole genome shotgun (WGS) entry which is preliminary data.</text>
</comment>